<keyword evidence="2" id="KW-1185">Reference proteome</keyword>
<proteinExistence type="predicted"/>
<accession>A0ACB7SSI9</accession>
<gene>
    <name evidence="1" type="ORF">HPB50_021359</name>
</gene>
<reference evidence="1" key="1">
    <citation type="submission" date="2020-05" db="EMBL/GenBank/DDBJ databases">
        <title>Large-scale comparative analyses of tick genomes elucidate their genetic diversity and vector capacities.</title>
        <authorList>
            <person name="Jia N."/>
            <person name="Wang J."/>
            <person name="Shi W."/>
            <person name="Du L."/>
            <person name="Sun Y."/>
            <person name="Zhan W."/>
            <person name="Jiang J."/>
            <person name="Wang Q."/>
            <person name="Zhang B."/>
            <person name="Ji P."/>
            <person name="Sakyi L.B."/>
            <person name="Cui X."/>
            <person name="Yuan T."/>
            <person name="Jiang B."/>
            <person name="Yang W."/>
            <person name="Lam T.T.-Y."/>
            <person name="Chang Q."/>
            <person name="Ding S."/>
            <person name="Wang X."/>
            <person name="Zhu J."/>
            <person name="Ruan X."/>
            <person name="Zhao L."/>
            <person name="Wei J."/>
            <person name="Que T."/>
            <person name="Du C."/>
            <person name="Cheng J."/>
            <person name="Dai P."/>
            <person name="Han X."/>
            <person name="Huang E."/>
            <person name="Gao Y."/>
            <person name="Liu J."/>
            <person name="Shao H."/>
            <person name="Ye R."/>
            <person name="Li L."/>
            <person name="Wei W."/>
            <person name="Wang X."/>
            <person name="Wang C."/>
            <person name="Yang T."/>
            <person name="Huo Q."/>
            <person name="Li W."/>
            <person name="Guo W."/>
            <person name="Chen H."/>
            <person name="Zhou L."/>
            <person name="Ni X."/>
            <person name="Tian J."/>
            <person name="Zhou Y."/>
            <person name="Sheng Y."/>
            <person name="Liu T."/>
            <person name="Pan Y."/>
            <person name="Xia L."/>
            <person name="Li J."/>
            <person name="Zhao F."/>
            <person name="Cao W."/>
        </authorList>
    </citation>
    <scope>NUCLEOTIDE SEQUENCE</scope>
    <source>
        <strain evidence="1">Hyas-2018</strain>
    </source>
</reference>
<evidence type="ECO:0000313" key="1">
    <source>
        <dbReference type="EMBL" id="KAH6936768.1"/>
    </source>
</evidence>
<dbReference type="EMBL" id="CM023483">
    <property type="protein sequence ID" value="KAH6936768.1"/>
    <property type="molecule type" value="Genomic_DNA"/>
</dbReference>
<protein>
    <submittedName>
        <fullName evidence="1">Uncharacterized protein</fullName>
    </submittedName>
</protein>
<comment type="caution">
    <text evidence="1">The sequence shown here is derived from an EMBL/GenBank/DDBJ whole genome shotgun (WGS) entry which is preliminary data.</text>
</comment>
<sequence length="270" mass="29019">MKTAKKAQGQRRKGGRTNDIAAKGEPATSAYRELHRYNGAPEQNARLGTSKASELTLRESISPPAKLGSTSPGAKGSQLRETKRAARSSNRRAAKIFTTRQSSKARAAHEWRNDPKRKKGEGDGGGKADLSRLQKDAGVALQSGGHGRYGPTVHRSTRTPFVVERHSRRRRRNLATGRPVHNRTASQNGGAAREEPGVRVSWRTPKAAAAAAAKATAKCDSASSVDVYGIVAIMATRTADDDEDAWETSIIAPEKSKVEGKKGRFGNTKS</sequence>
<dbReference type="Proteomes" id="UP000821845">
    <property type="component" value="Chromosome 3"/>
</dbReference>
<organism evidence="1 2">
    <name type="scientific">Hyalomma asiaticum</name>
    <name type="common">Tick</name>
    <dbReference type="NCBI Taxonomy" id="266040"/>
    <lineage>
        <taxon>Eukaryota</taxon>
        <taxon>Metazoa</taxon>
        <taxon>Ecdysozoa</taxon>
        <taxon>Arthropoda</taxon>
        <taxon>Chelicerata</taxon>
        <taxon>Arachnida</taxon>
        <taxon>Acari</taxon>
        <taxon>Parasitiformes</taxon>
        <taxon>Ixodida</taxon>
        <taxon>Ixodoidea</taxon>
        <taxon>Ixodidae</taxon>
        <taxon>Hyalomminae</taxon>
        <taxon>Hyalomma</taxon>
    </lineage>
</organism>
<evidence type="ECO:0000313" key="2">
    <source>
        <dbReference type="Proteomes" id="UP000821845"/>
    </source>
</evidence>
<name>A0ACB7SSI9_HYAAI</name>